<feature type="transmembrane region" description="Helical" evidence="2">
    <location>
        <begin position="104"/>
        <end position="120"/>
    </location>
</feature>
<evidence type="ECO:0000256" key="1">
    <source>
        <dbReference type="SAM" id="MobiDB-lite"/>
    </source>
</evidence>
<name>A0A2W4ZHC9_9SPHN</name>
<evidence type="ECO:0000313" key="4">
    <source>
        <dbReference type="EMBL" id="PZO81066.1"/>
    </source>
</evidence>
<feature type="transmembrane region" description="Helical" evidence="2">
    <location>
        <begin position="398"/>
        <end position="419"/>
    </location>
</feature>
<protein>
    <submittedName>
        <fullName evidence="4">DUF418 domain-containing protein</fullName>
    </submittedName>
</protein>
<feature type="domain" description="DUF418" evidence="3">
    <location>
        <begin position="278"/>
        <end position="436"/>
    </location>
</feature>
<dbReference type="InterPro" id="IPR007349">
    <property type="entry name" value="DUF418"/>
</dbReference>
<feature type="region of interest" description="Disordered" evidence="1">
    <location>
        <begin position="1"/>
        <end position="38"/>
    </location>
</feature>
<feature type="transmembrane region" description="Helical" evidence="2">
    <location>
        <begin position="140"/>
        <end position="168"/>
    </location>
</feature>
<gene>
    <name evidence="4" type="ORF">DI632_00365</name>
</gene>
<dbReference type="Proteomes" id="UP000248614">
    <property type="component" value="Unassembled WGS sequence"/>
</dbReference>
<feature type="transmembrane region" description="Helical" evidence="2">
    <location>
        <begin position="52"/>
        <end position="71"/>
    </location>
</feature>
<dbReference type="Pfam" id="PF04235">
    <property type="entry name" value="DUF418"/>
    <property type="match status" value="1"/>
</dbReference>
<sequence length="450" mass="48485">MTSGTPGASRTRGDAPPPPRPPDALPPARAIGQGSAMTDPRPAIDRIVTLDVVRGVAVMGILFVNILGFALPDAARLSPRAWGLERPADLWAYAMTMVAFDGKMRGLFSFLFGASLLLVVDRAQAGGADPAAVHSRRMAWLFVLGLGHATLLWSGDILMHYALVGAVAYTLRRLSVRRMVAFGILFAAITWLFLGSIVLSYHAMEAARTPAAIQGLRDVENGFGIPAPALLAGEIALFRGSYAGIFHHNAGELPTTLFNVLFIGFETLGYMLFGMAALRSGMLTGAWPRHRLRRWAATGIGIGAAGHGGLALWMFSRGLDTGAILAGAFAMAPPLRAILIPGYAAAILLLARPGGAIAARLAAVGRMALSNYLASSIVMCFVFYGWGLGQFGRWPRAALYLPVLAMCGLMLAWSAPWLARYRYGPFEWLWRSLARWQWQTLRVRSSVPLR</sequence>
<feature type="transmembrane region" description="Helical" evidence="2">
    <location>
        <begin position="363"/>
        <end position="386"/>
    </location>
</feature>
<feature type="compositionally biased region" description="Pro residues" evidence="1">
    <location>
        <begin position="15"/>
        <end position="25"/>
    </location>
</feature>
<feature type="transmembrane region" description="Helical" evidence="2">
    <location>
        <begin position="322"/>
        <end position="351"/>
    </location>
</feature>
<feature type="transmembrane region" description="Helical" evidence="2">
    <location>
        <begin position="256"/>
        <end position="274"/>
    </location>
</feature>
<dbReference type="PANTHER" id="PTHR30590:SF2">
    <property type="entry name" value="INNER MEMBRANE PROTEIN"/>
    <property type="match status" value="1"/>
</dbReference>
<evidence type="ECO:0000259" key="3">
    <source>
        <dbReference type="Pfam" id="PF04235"/>
    </source>
</evidence>
<keyword evidence="2" id="KW-0472">Membrane</keyword>
<evidence type="ECO:0000256" key="2">
    <source>
        <dbReference type="SAM" id="Phobius"/>
    </source>
</evidence>
<keyword evidence="2" id="KW-0812">Transmembrane</keyword>
<feature type="transmembrane region" description="Helical" evidence="2">
    <location>
        <begin position="180"/>
        <end position="201"/>
    </location>
</feature>
<organism evidence="4 5">
    <name type="scientific">Sphingomonas hengshuiensis</name>
    <dbReference type="NCBI Taxonomy" id="1609977"/>
    <lineage>
        <taxon>Bacteria</taxon>
        <taxon>Pseudomonadati</taxon>
        <taxon>Pseudomonadota</taxon>
        <taxon>Alphaproteobacteria</taxon>
        <taxon>Sphingomonadales</taxon>
        <taxon>Sphingomonadaceae</taxon>
        <taxon>Sphingomonas</taxon>
    </lineage>
</organism>
<dbReference type="PANTHER" id="PTHR30590">
    <property type="entry name" value="INNER MEMBRANE PROTEIN"/>
    <property type="match status" value="1"/>
</dbReference>
<keyword evidence="2" id="KW-1133">Transmembrane helix</keyword>
<dbReference type="AlphaFoldDB" id="A0A2W4ZHC9"/>
<comment type="caution">
    <text evidence="4">The sequence shown here is derived from an EMBL/GenBank/DDBJ whole genome shotgun (WGS) entry which is preliminary data.</text>
</comment>
<dbReference type="InterPro" id="IPR052529">
    <property type="entry name" value="Bact_Transport_Assoc"/>
</dbReference>
<feature type="transmembrane region" description="Helical" evidence="2">
    <location>
        <begin position="295"/>
        <end position="316"/>
    </location>
</feature>
<proteinExistence type="predicted"/>
<evidence type="ECO:0000313" key="5">
    <source>
        <dbReference type="Proteomes" id="UP000248614"/>
    </source>
</evidence>
<accession>A0A2W4ZHC9</accession>
<reference evidence="4 5" key="1">
    <citation type="submission" date="2017-08" db="EMBL/GenBank/DDBJ databases">
        <title>Infants hospitalized years apart are colonized by the same room-sourced microbial strains.</title>
        <authorList>
            <person name="Brooks B."/>
            <person name="Olm M.R."/>
            <person name="Firek B.A."/>
            <person name="Baker R."/>
            <person name="Thomas B.C."/>
            <person name="Morowitz M.J."/>
            <person name="Banfield J.F."/>
        </authorList>
    </citation>
    <scope>NUCLEOTIDE SEQUENCE [LARGE SCALE GENOMIC DNA]</scope>
    <source>
        <strain evidence="4">S2_018_000_R3_110</strain>
    </source>
</reference>
<dbReference type="EMBL" id="QFNF01000001">
    <property type="protein sequence ID" value="PZO81066.1"/>
    <property type="molecule type" value="Genomic_DNA"/>
</dbReference>